<dbReference type="PROSITE" id="PS51257">
    <property type="entry name" value="PROKAR_LIPOPROTEIN"/>
    <property type="match status" value="1"/>
</dbReference>
<dbReference type="OrthoDB" id="24039at2157"/>
<dbReference type="InterPro" id="IPR050902">
    <property type="entry name" value="ABC_Transporter_SBP"/>
</dbReference>
<keyword evidence="3" id="KW-1185">Reference proteome</keyword>
<evidence type="ECO:0000259" key="1">
    <source>
        <dbReference type="PROSITE" id="PS50983"/>
    </source>
</evidence>
<dbReference type="Proteomes" id="UP000006622">
    <property type="component" value="Chromosome"/>
</dbReference>
<dbReference type="HOGENOM" id="CLU_038034_13_1_2"/>
<name>F7XLL2_METZD</name>
<dbReference type="STRING" id="679901.Mzhil_0973"/>
<dbReference type="PANTHER" id="PTHR30535">
    <property type="entry name" value="VITAMIN B12-BINDING PROTEIN"/>
    <property type="match status" value="1"/>
</dbReference>
<evidence type="ECO:0000313" key="2">
    <source>
        <dbReference type="EMBL" id="AEH60831.1"/>
    </source>
</evidence>
<dbReference type="InterPro" id="IPR002491">
    <property type="entry name" value="ABC_transptr_periplasmic_BD"/>
</dbReference>
<dbReference type="RefSeq" id="WP_013898270.1">
    <property type="nucleotide sequence ID" value="NC_015676.1"/>
</dbReference>
<dbReference type="Gene3D" id="3.40.50.1980">
    <property type="entry name" value="Nitrogenase molybdenum iron protein domain"/>
    <property type="match status" value="2"/>
</dbReference>
<dbReference type="PANTHER" id="PTHR30535:SF34">
    <property type="entry name" value="MOLYBDATE-BINDING PROTEIN MOLA"/>
    <property type="match status" value="1"/>
</dbReference>
<organism evidence="2 3">
    <name type="scientific">Methanosalsum zhilinae (strain DSM 4017 / NBRC 107636 / OCM 62 / WeN5)</name>
    <name type="common">Methanohalophilus zhilinae</name>
    <dbReference type="NCBI Taxonomy" id="679901"/>
    <lineage>
        <taxon>Archaea</taxon>
        <taxon>Methanobacteriati</taxon>
        <taxon>Methanobacteriota</taxon>
        <taxon>Stenosarchaea group</taxon>
        <taxon>Methanomicrobia</taxon>
        <taxon>Methanosarcinales</taxon>
        <taxon>Methanosarcinaceae</taxon>
        <taxon>Methanosalsum</taxon>
    </lineage>
</organism>
<dbReference type="EMBL" id="CP002101">
    <property type="protein sequence ID" value="AEH60831.1"/>
    <property type="molecule type" value="Genomic_DNA"/>
</dbReference>
<dbReference type="AlphaFoldDB" id="F7XLL2"/>
<dbReference type="Pfam" id="PF01497">
    <property type="entry name" value="Peripla_BP_2"/>
    <property type="match status" value="1"/>
</dbReference>
<reference evidence="2" key="1">
    <citation type="submission" date="2010-07" db="EMBL/GenBank/DDBJ databases">
        <title>The complete genome of Methanosalsum zhilinae DSM 4017.</title>
        <authorList>
            <consortium name="US DOE Joint Genome Institute (JGI-PGF)"/>
            <person name="Lucas S."/>
            <person name="Copeland A."/>
            <person name="Lapidus A."/>
            <person name="Glavina del Rio T."/>
            <person name="Dalin E."/>
            <person name="Tice H."/>
            <person name="Bruce D."/>
            <person name="Goodwin L."/>
            <person name="Pitluck S."/>
            <person name="Kyrpides N."/>
            <person name="Mavromatis K."/>
            <person name="Ovchinnikova G."/>
            <person name="Daligault H."/>
            <person name="Detter J.C."/>
            <person name="Han C."/>
            <person name="Tapia R."/>
            <person name="Larimer F."/>
            <person name="Land M."/>
            <person name="Hauser L."/>
            <person name="Markowitz V."/>
            <person name="Cheng J.-F."/>
            <person name="Hugenholtz P."/>
            <person name="Woyke T."/>
            <person name="Wu D."/>
            <person name="Spring S."/>
            <person name="Schueler E."/>
            <person name="Brambilla E."/>
            <person name="Klenk H.-P."/>
            <person name="Eisen J.A."/>
        </authorList>
    </citation>
    <scope>NUCLEOTIDE SEQUENCE</scope>
    <source>
        <strain evidence="2">DSM 4017</strain>
    </source>
</reference>
<dbReference type="GeneID" id="10822595"/>
<sequence length="379" mass="41557" precursor="true">MLNKLTKKSGIVTLVAVLMVIATMIFFSGCLGEEGGRGDIDGSEAQATIKITDMAGRTVEVPENVDRVAAVGAGALRQLAYFNAMDKAVGTEQHEQEEEAVPYIIANKDIIADLPSIGPNHGGNAELIAGAQPEVIFFSLVSGDVSDANNLQSKTGVPVVVVDMGDLYHYRHVLYECWDTFGSVLGKEDRAQELQDYTEDLIADLDSRTKDIPDENKPLLYAGGTSHRGGHGLLGSRSPYTSFQHLNANDALDVLGYEESTPVNINREDLLNWDPEMLFVDIGNIDLVRNDFDRNPAYKELKAYQENQIYGILPTSSYQRNFESTLANSYFIGSTAYPDEFSDIDAEEKADEIYTMFLGEPVYQELADKLGAGYGPVDL</sequence>
<dbReference type="PROSITE" id="PS50983">
    <property type="entry name" value="FE_B12_PBP"/>
    <property type="match status" value="1"/>
</dbReference>
<accession>F7XLL2</accession>
<proteinExistence type="predicted"/>
<protein>
    <submittedName>
        <fullName evidence="2">Periplasmic binding protein</fullName>
    </submittedName>
</protein>
<dbReference type="SUPFAM" id="SSF53807">
    <property type="entry name" value="Helical backbone' metal receptor"/>
    <property type="match status" value="1"/>
</dbReference>
<gene>
    <name evidence="2" type="ordered locus">Mzhil_0973</name>
</gene>
<feature type="domain" description="Fe/B12 periplasmic-binding" evidence="1">
    <location>
        <begin position="67"/>
        <end position="340"/>
    </location>
</feature>
<dbReference type="KEGG" id="mzh:Mzhil_0973"/>
<evidence type="ECO:0000313" key="3">
    <source>
        <dbReference type="Proteomes" id="UP000006622"/>
    </source>
</evidence>